<dbReference type="InterPro" id="IPR042502">
    <property type="entry name" value="TM7SF3"/>
</dbReference>
<dbReference type="OrthoDB" id="5967337at2759"/>
<reference evidence="7" key="2">
    <citation type="submission" date="2025-09" db="UniProtKB">
        <authorList>
            <consortium name="Ensembl"/>
        </authorList>
    </citation>
    <scope>IDENTIFICATION</scope>
</reference>
<dbReference type="OMA" id="VCTWYLQ"/>
<evidence type="ECO:0000313" key="8">
    <source>
        <dbReference type="Proteomes" id="UP000594220"/>
    </source>
</evidence>
<organism evidence="7 8">
    <name type="scientific">Crocodylus porosus</name>
    <name type="common">Saltwater crocodile</name>
    <name type="synonym">Estuarine crocodile</name>
    <dbReference type="NCBI Taxonomy" id="8502"/>
    <lineage>
        <taxon>Eukaryota</taxon>
        <taxon>Metazoa</taxon>
        <taxon>Chordata</taxon>
        <taxon>Craniata</taxon>
        <taxon>Vertebrata</taxon>
        <taxon>Euteleostomi</taxon>
        <taxon>Archelosauria</taxon>
        <taxon>Archosauria</taxon>
        <taxon>Crocodylia</taxon>
        <taxon>Longirostres</taxon>
        <taxon>Crocodylidae</taxon>
        <taxon>Crocodylus</taxon>
    </lineage>
</organism>
<evidence type="ECO:0000256" key="3">
    <source>
        <dbReference type="ARBA" id="ARBA00022989"/>
    </source>
</evidence>
<evidence type="ECO:0000313" key="7">
    <source>
        <dbReference type="Ensembl" id="ENSCPRP00005006813.1"/>
    </source>
</evidence>
<dbReference type="GO" id="GO:0043069">
    <property type="term" value="P:negative regulation of programmed cell death"/>
    <property type="evidence" value="ECO:0007669"/>
    <property type="project" value="Ensembl"/>
</dbReference>
<dbReference type="Pfam" id="PF13886">
    <property type="entry name" value="TM7S3_TM198"/>
    <property type="match status" value="1"/>
</dbReference>
<evidence type="ECO:0000256" key="2">
    <source>
        <dbReference type="ARBA" id="ARBA00022692"/>
    </source>
</evidence>
<dbReference type="Proteomes" id="UP000594220">
    <property type="component" value="Unplaced"/>
</dbReference>
<dbReference type="Pfam" id="PF25992">
    <property type="entry name" value="Ig_TM7SF3_N"/>
    <property type="match status" value="1"/>
</dbReference>
<reference evidence="7" key="1">
    <citation type="submission" date="2025-08" db="UniProtKB">
        <authorList>
            <consortium name="Ensembl"/>
        </authorList>
    </citation>
    <scope>IDENTIFICATION</scope>
</reference>
<comment type="subcellular location">
    <subcellularLocation>
        <location evidence="1">Membrane</location>
        <topology evidence="1">Multi-pass membrane protein</topology>
    </subcellularLocation>
</comment>
<dbReference type="RefSeq" id="XP_019399925.1">
    <property type="nucleotide sequence ID" value="XM_019544380.1"/>
</dbReference>
<feature type="transmembrane region" description="Helical" evidence="5">
    <location>
        <begin position="385"/>
        <end position="408"/>
    </location>
</feature>
<keyword evidence="8" id="KW-1185">Reference proteome</keyword>
<evidence type="ECO:0000256" key="4">
    <source>
        <dbReference type="ARBA" id="ARBA00023136"/>
    </source>
</evidence>
<dbReference type="InterPro" id="IPR025256">
    <property type="entry name" value="TM7S3/TM198-like_dom"/>
</dbReference>
<dbReference type="PANTHER" id="PTHR15937">
    <property type="entry name" value="TRANSMEMBRANE 7 SUPERFAMILY MEMBER 3"/>
    <property type="match status" value="1"/>
</dbReference>
<feature type="transmembrane region" description="Helical" evidence="5">
    <location>
        <begin position="360"/>
        <end position="379"/>
    </location>
</feature>
<feature type="transmembrane region" description="Helical" evidence="5">
    <location>
        <begin position="456"/>
        <end position="477"/>
    </location>
</feature>
<name>A0A7M4EAC4_CROPO</name>
<accession>A0A7M4EAC4</accession>
<dbReference type="GeneTree" id="ENSGT00390000008702"/>
<evidence type="ECO:0000259" key="6">
    <source>
        <dbReference type="Pfam" id="PF13886"/>
    </source>
</evidence>
<dbReference type="GeneID" id="109316373"/>
<dbReference type="Ensembl" id="ENSCPRT00005007991.1">
    <property type="protein sequence ID" value="ENSCPRP00005006813.1"/>
    <property type="gene ID" value="ENSCPRG00005004854.1"/>
</dbReference>
<keyword evidence="2 5" id="KW-0812">Transmembrane</keyword>
<keyword evidence="4 5" id="KW-0472">Membrane</keyword>
<keyword evidence="3 5" id="KW-1133">Transmembrane helix</keyword>
<feature type="transmembrane region" description="Helical" evidence="5">
    <location>
        <begin position="420"/>
        <end position="444"/>
    </location>
</feature>
<evidence type="ECO:0000256" key="1">
    <source>
        <dbReference type="ARBA" id="ARBA00004141"/>
    </source>
</evidence>
<dbReference type="AlphaFoldDB" id="A0A7M4EAC4"/>
<feature type="transmembrane region" description="Helical" evidence="5">
    <location>
        <begin position="498"/>
        <end position="517"/>
    </location>
</feature>
<sequence>MGPAGGGAAVWGWPCGAMGLVRVLLLLLLWALACCGGALFVSGAGLLEMSLGKFRNVLLNETNPVEAVIRNIASNVTLIIFQAHAQQKDVTVSFDKFPSTNNSATGADRGLISILRPQQSICTWYLQSLEANQVFSTAVSIPYTARDPIPGGCNLEFNLEVDPNIYLEYNLVDTRIKFAPANLGSTRGESPPSCDSGTGQNSRWRLHYDIYQYFLPENDLSEITLMSHLRKMSDVKSIKANGVKMITLTTNDKTDAYFSSLPGQGVIYNIIVWDPLWNTSAAYVPAHTYACSLATPVDNCLSPTKLPTKIFFTILAVLGLFICFFGHRFWKTDLFYMGFIFMGLFFFVLITRVTNLGYDVCLILAAVAGIVGGLLLVAYWWRFGFVPLCMVLVGLMLGLLFSSVIFFTPLGDYRVFRDDAVFWVTFSCIALMIPVVFVGCPRILNILACGIVGSYSAVLAIACYLYTSLAYITLDLLRRVLKNDFSRAYTNVPFQTNDFIILAVWAMLALGGVTVQLRRERGEVPFPPHPYRIWKRERERRSTNILDPSHHVPPLRERIHNKLLQIGELFRKEQAAGERTPLLL</sequence>
<dbReference type="GO" id="GO:0034620">
    <property type="term" value="P:cellular response to unfolded protein"/>
    <property type="evidence" value="ECO:0007669"/>
    <property type="project" value="Ensembl"/>
</dbReference>
<feature type="transmembrane region" description="Helical" evidence="5">
    <location>
        <begin position="20"/>
        <end position="47"/>
    </location>
</feature>
<dbReference type="PANTHER" id="PTHR15937:SF3">
    <property type="entry name" value="TRANSMEMBRANE 7 SUPERFAMILY MEMBER 3"/>
    <property type="match status" value="1"/>
</dbReference>
<gene>
    <name evidence="7" type="primary">TM7SF3</name>
</gene>
<dbReference type="KEGG" id="cpoo:109316373"/>
<protein>
    <submittedName>
        <fullName evidence="7">Transmembrane 7 superfamily member 3</fullName>
    </submittedName>
</protein>
<dbReference type="GO" id="GO:0005886">
    <property type="term" value="C:plasma membrane"/>
    <property type="evidence" value="ECO:0007669"/>
    <property type="project" value="Ensembl"/>
</dbReference>
<feature type="transmembrane region" description="Helical" evidence="5">
    <location>
        <begin position="310"/>
        <end position="329"/>
    </location>
</feature>
<dbReference type="GO" id="GO:0032024">
    <property type="term" value="P:positive regulation of insulin secretion"/>
    <property type="evidence" value="ECO:0007669"/>
    <property type="project" value="Ensembl"/>
</dbReference>
<evidence type="ECO:0000256" key="5">
    <source>
        <dbReference type="SAM" id="Phobius"/>
    </source>
</evidence>
<feature type="transmembrane region" description="Helical" evidence="5">
    <location>
        <begin position="335"/>
        <end position="353"/>
    </location>
</feature>
<dbReference type="CTD" id="51768"/>
<proteinExistence type="predicted"/>
<feature type="domain" description="TM7S3/TM198-like" evidence="6">
    <location>
        <begin position="313"/>
        <end position="517"/>
    </location>
</feature>